<evidence type="ECO:0000256" key="1">
    <source>
        <dbReference type="ARBA" id="ARBA00004141"/>
    </source>
</evidence>
<keyword evidence="4 5" id="KW-0472">Membrane</keyword>
<evidence type="ECO:0000256" key="2">
    <source>
        <dbReference type="ARBA" id="ARBA00022692"/>
    </source>
</evidence>
<dbReference type="InterPro" id="IPR036259">
    <property type="entry name" value="MFS_trans_sf"/>
</dbReference>
<dbReference type="GO" id="GO:0016020">
    <property type="term" value="C:membrane"/>
    <property type="evidence" value="ECO:0007669"/>
    <property type="project" value="UniProtKB-SubCell"/>
</dbReference>
<dbReference type="EMBL" id="CP060007">
    <property type="protein sequence ID" value="QNA45988.1"/>
    <property type="molecule type" value="Genomic_DNA"/>
</dbReference>
<dbReference type="KEGG" id="lacs:H4075_07315"/>
<feature type="transmembrane region" description="Helical" evidence="5">
    <location>
        <begin position="177"/>
        <end position="199"/>
    </location>
</feature>
<evidence type="ECO:0000259" key="6">
    <source>
        <dbReference type="PROSITE" id="PS50850"/>
    </source>
</evidence>
<evidence type="ECO:0000256" key="5">
    <source>
        <dbReference type="SAM" id="Phobius"/>
    </source>
</evidence>
<dbReference type="InterPro" id="IPR050382">
    <property type="entry name" value="MFS_Na/Anion_cotransporter"/>
</dbReference>
<dbReference type="GO" id="GO:0015134">
    <property type="term" value="F:hexuronate transmembrane transporter activity"/>
    <property type="evidence" value="ECO:0007669"/>
    <property type="project" value="TreeGrafter"/>
</dbReference>
<dbReference type="InterPro" id="IPR011701">
    <property type="entry name" value="MFS"/>
</dbReference>
<feature type="transmembrane region" description="Helical" evidence="5">
    <location>
        <begin position="247"/>
        <end position="266"/>
    </location>
</feature>
<feature type="domain" description="Major facilitator superfamily (MFS) profile" evidence="6">
    <location>
        <begin position="10"/>
        <end position="457"/>
    </location>
</feature>
<keyword evidence="8" id="KW-1185">Reference proteome</keyword>
<dbReference type="PROSITE" id="PS50850">
    <property type="entry name" value="MFS"/>
    <property type="match status" value="1"/>
</dbReference>
<evidence type="ECO:0000256" key="4">
    <source>
        <dbReference type="ARBA" id="ARBA00023136"/>
    </source>
</evidence>
<evidence type="ECO:0000313" key="8">
    <source>
        <dbReference type="Proteomes" id="UP000515344"/>
    </source>
</evidence>
<feature type="transmembrane region" description="Helical" evidence="5">
    <location>
        <begin position="286"/>
        <end position="307"/>
    </location>
</feature>
<feature type="transmembrane region" description="Helical" evidence="5">
    <location>
        <begin position="344"/>
        <end position="365"/>
    </location>
</feature>
<dbReference type="Gene3D" id="1.20.1250.20">
    <property type="entry name" value="MFS general substrate transporter like domains"/>
    <property type="match status" value="2"/>
</dbReference>
<dbReference type="PANTHER" id="PTHR11662:SF285">
    <property type="entry name" value="HEXURONATE TRANSPORTER"/>
    <property type="match status" value="1"/>
</dbReference>
<dbReference type="AlphaFoldDB" id="A0A7G5XKI5"/>
<dbReference type="CDD" id="cd17319">
    <property type="entry name" value="MFS_ExuT_GudP_like"/>
    <property type="match status" value="1"/>
</dbReference>
<feature type="transmembrane region" description="Helical" evidence="5">
    <location>
        <begin position="319"/>
        <end position="338"/>
    </location>
</feature>
<accession>A0A7G5XKI5</accession>
<dbReference type="InterPro" id="IPR020846">
    <property type="entry name" value="MFS_dom"/>
</dbReference>
<feature type="transmembrane region" description="Helical" evidence="5">
    <location>
        <begin position="75"/>
        <end position="94"/>
    </location>
</feature>
<feature type="transmembrane region" description="Helical" evidence="5">
    <location>
        <begin position="131"/>
        <end position="157"/>
    </location>
</feature>
<protein>
    <submittedName>
        <fullName evidence="7">MFS transporter</fullName>
    </submittedName>
</protein>
<sequence length="462" mass="50684">MKLKGMRWWIVVLLFLAAVLNYIDRQTLSALAPTIQKDLFMGDQQYANVINIFLIAYTIAYLISGRIADKIGTRASLLIFVAWWSLANMLTAAARGVTSLAVYRFALGLGEAGIWPAASKAVSEWFPAKERALAIGIYTMGATIGATMAPYIVIPLATHTYTETMPAVANWLGNGTGWKLAFILTGLAGLVWLVPWMMVYRRPEKSKLITTSELQMLQTSSSTEDAFESEKNNAWSWKQVLLFRGTWLLLIGRLITDPVWYFYQFWFPKYLSADRNVTQEQLKITWIIYAAAGVGSLLGGVLSGRIIKKGATPVASRMWVMLGCALLMPLSPFIASATGLNISLMLTVCTVLASLAWLINISSLVVDVVPKHSLGTVFSVVAAGSTLGGIMMNMIVASMVTGPSTKTAGFLDRAFHAILDPVLNMVQGNGFGQWFLIMAFLHPIGWLVLKFGGIHRLSPVKK</sequence>
<dbReference type="RefSeq" id="WP_182805523.1">
    <property type="nucleotide sequence ID" value="NZ_CP060007.1"/>
</dbReference>
<dbReference type="Proteomes" id="UP000515344">
    <property type="component" value="Chromosome"/>
</dbReference>
<feature type="transmembrane region" description="Helical" evidence="5">
    <location>
        <begin position="377"/>
        <end position="400"/>
    </location>
</feature>
<feature type="transmembrane region" description="Helical" evidence="5">
    <location>
        <begin position="100"/>
        <end position="119"/>
    </location>
</feature>
<dbReference type="Pfam" id="PF07690">
    <property type="entry name" value="MFS_1"/>
    <property type="match status" value="1"/>
</dbReference>
<dbReference type="PANTHER" id="PTHR11662">
    <property type="entry name" value="SOLUTE CARRIER FAMILY 17"/>
    <property type="match status" value="1"/>
</dbReference>
<evidence type="ECO:0000313" key="7">
    <source>
        <dbReference type="EMBL" id="QNA45988.1"/>
    </source>
</evidence>
<keyword evidence="2 5" id="KW-0812">Transmembrane</keyword>
<feature type="transmembrane region" description="Helical" evidence="5">
    <location>
        <begin position="45"/>
        <end position="63"/>
    </location>
</feature>
<evidence type="ECO:0000256" key="3">
    <source>
        <dbReference type="ARBA" id="ARBA00022989"/>
    </source>
</evidence>
<reference evidence="8" key="1">
    <citation type="submission" date="2020-08" db="EMBL/GenBank/DDBJ databases">
        <title>Lacibacter sp. S13-6-6 genome sequencing.</title>
        <authorList>
            <person name="Jin L."/>
        </authorList>
    </citation>
    <scope>NUCLEOTIDE SEQUENCE [LARGE SCALE GENOMIC DNA]</scope>
    <source>
        <strain evidence="8">S13-6-6</strain>
    </source>
</reference>
<dbReference type="SUPFAM" id="SSF103473">
    <property type="entry name" value="MFS general substrate transporter"/>
    <property type="match status" value="1"/>
</dbReference>
<gene>
    <name evidence="7" type="ORF">H4075_07315</name>
</gene>
<organism evidence="7 8">
    <name type="scientific">Lacibacter sediminis</name>
    <dbReference type="NCBI Taxonomy" id="2760713"/>
    <lineage>
        <taxon>Bacteria</taxon>
        <taxon>Pseudomonadati</taxon>
        <taxon>Bacteroidota</taxon>
        <taxon>Chitinophagia</taxon>
        <taxon>Chitinophagales</taxon>
        <taxon>Chitinophagaceae</taxon>
        <taxon>Lacibacter</taxon>
    </lineage>
</organism>
<feature type="transmembrane region" description="Helical" evidence="5">
    <location>
        <begin position="431"/>
        <end position="449"/>
    </location>
</feature>
<keyword evidence="3 5" id="KW-1133">Transmembrane helix</keyword>
<name>A0A7G5XKI5_9BACT</name>
<proteinExistence type="predicted"/>
<comment type="subcellular location">
    <subcellularLocation>
        <location evidence="1">Membrane</location>
        <topology evidence="1">Multi-pass membrane protein</topology>
    </subcellularLocation>
</comment>